<name>A0A256V996_LIMRT</name>
<dbReference type="Proteomes" id="UP000216681">
    <property type="component" value="Unassembled WGS sequence"/>
</dbReference>
<dbReference type="GO" id="GO:0003677">
    <property type="term" value="F:DNA binding"/>
    <property type="evidence" value="ECO:0007669"/>
    <property type="project" value="UniProtKB-KW"/>
</dbReference>
<dbReference type="SMART" id="SM00530">
    <property type="entry name" value="HTH_XRE"/>
    <property type="match status" value="1"/>
</dbReference>
<evidence type="ECO:0000313" key="5">
    <source>
        <dbReference type="Proteomes" id="UP000216681"/>
    </source>
</evidence>
<reference evidence="3 6" key="3">
    <citation type="submission" date="2019-11" db="EMBL/GenBank/DDBJ databases">
        <title>Draft genome sequence of 12 host-associated Lactobacillus reuteri rodent strains.</title>
        <authorList>
            <person name="Zhang S."/>
            <person name="Ozcam M."/>
            <person name="Van Pijkeren J.P."/>
        </authorList>
    </citation>
    <scope>NUCLEOTIDE SEQUENCE [LARGE SCALE GENOMIC DNA]</scope>
    <source>
        <strain evidence="3 6">N4I</strain>
    </source>
</reference>
<gene>
    <name evidence="4" type="ORF">CBG15_04800</name>
    <name evidence="3" type="ORF">GIX76_07845</name>
</gene>
<comment type="caution">
    <text evidence="4">The sequence shown here is derived from an EMBL/GenBank/DDBJ whole genome shotgun (WGS) entry which is preliminary data.</text>
</comment>
<dbReference type="SUPFAM" id="SSF47413">
    <property type="entry name" value="lambda repressor-like DNA-binding domains"/>
    <property type="match status" value="1"/>
</dbReference>
<evidence type="ECO:0000256" key="1">
    <source>
        <dbReference type="ARBA" id="ARBA00023125"/>
    </source>
</evidence>
<dbReference type="EMBL" id="WJND01000012">
    <property type="protein sequence ID" value="MRG89894.1"/>
    <property type="molecule type" value="Genomic_DNA"/>
</dbReference>
<dbReference type="PANTHER" id="PTHR46558">
    <property type="entry name" value="TRACRIPTIONAL REGULATORY PROTEIN-RELATED-RELATED"/>
    <property type="match status" value="1"/>
</dbReference>
<dbReference type="AlphaFoldDB" id="A0A256V996"/>
<evidence type="ECO:0000259" key="2">
    <source>
        <dbReference type="PROSITE" id="PS50943"/>
    </source>
</evidence>
<evidence type="ECO:0000313" key="6">
    <source>
        <dbReference type="Proteomes" id="UP000460207"/>
    </source>
</evidence>
<dbReference type="Proteomes" id="UP000460207">
    <property type="component" value="Unassembled WGS sequence"/>
</dbReference>
<dbReference type="PROSITE" id="PS50943">
    <property type="entry name" value="HTH_CROC1"/>
    <property type="match status" value="1"/>
</dbReference>
<sequence>MSDFSKRLTSLREDKGWSKTYTAKQIGLKSMQTYANWEYGRTEPDFEMILKIANVFNVSTDYLLNGKESSGDEKSLSKNQKLVAYSIDPDISDEERNDIIEMVKIAMKNRRRV</sequence>
<feature type="domain" description="HTH cro/C1-type" evidence="2">
    <location>
        <begin position="8"/>
        <end position="63"/>
    </location>
</feature>
<dbReference type="CDD" id="cd00093">
    <property type="entry name" value="HTH_XRE"/>
    <property type="match status" value="1"/>
</dbReference>
<dbReference type="Pfam" id="PF01381">
    <property type="entry name" value="HTH_3"/>
    <property type="match status" value="1"/>
</dbReference>
<evidence type="ECO:0000313" key="3">
    <source>
        <dbReference type="EMBL" id="MRG89894.1"/>
    </source>
</evidence>
<organism evidence="4 5">
    <name type="scientific">Limosilactobacillus reuteri</name>
    <name type="common">Lactobacillus reuteri</name>
    <dbReference type="NCBI Taxonomy" id="1598"/>
    <lineage>
        <taxon>Bacteria</taxon>
        <taxon>Bacillati</taxon>
        <taxon>Bacillota</taxon>
        <taxon>Bacilli</taxon>
        <taxon>Lactobacillales</taxon>
        <taxon>Lactobacillaceae</taxon>
        <taxon>Limosilactobacillus</taxon>
    </lineage>
</organism>
<dbReference type="InterPro" id="IPR010982">
    <property type="entry name" value="Lambda_DNA-bd_dom_sf"/>
</dbReference>
<keyword evidence="1" id="KW-0238">DNA-binding</keyword>
<proteinExistence type="predicted"/>
<evidence type="ECO:0000313" key="4">
    <source>
        <dbReference type="EMBL" id="OYS94061.1"/>
    </source>
</evidence>
<accession>A0A256V996</accession>
<reference evidence="4 5" key="1">
    <citation type="submission" date="2017-05" db="EMBL/GenBank/DDBJ databases">
        <authorList>
            <person name="Lin X.B."/>
            <person name="Stothard P."/>
            <person name="Tasseva G."/>
            <person name="Walter J."/>
        </authorList>
    </citation>
    <scope>NUCLEOTIDE SEQUENCE [LARGE SCALE GENOMIC DNA]</scope>
    <source>
        <strain evidence="4 5">105n</strain>
    </source>
</reference>
<dbReference type="EMBL" id="NGPX01000019">
    <property type="protein sequence ID" value="OYS94061.1"/>
    <property type="molecule type" value="Genomic_DNA"/>
</dbReference>
<dbReference type="InterPro" id="IPR001387">
    <property type="entry name" value="Cro/C1-type_HTH"/>
</dbReference>
<reference evidence="4 5" key="2">
    <citation type="submission" date="2017-09" db="EMBL/GenBank/DDBJ databases">
        <title>Tripartite evolution among Lactobacillus johnsonii, Lactobacillus taiwanensis, Lactobacillus reuteri and their rodent host.</title>
        <authorList>
            <person name="Wang T."/>
            <person name="Knowles S."/>
            <person name="Cheng C."/>
        </authorList>
    </citation>
    <scope>NUCLEOTIDE SEQUENCE [LARGE SCALE GENOMIC DNA]</scope>
    <source>
        <strain evidence="4 5">105n</strain>
    </source>
</reference>
<dbReference type="PANTHER" id="PTHR46558:SF11">
    <property type="entry name" value="HTH-TYPE TRANSCRIPTIONAL REGULATOR XRE"/>
    <property type="match status" value="1"/>
</dbReference>
<dbReference type="RefSeq" id="WP_094511763.1">
    <property type="nucleotide sequence ID" value="NZ_NGPU01000072.1"/>
</dbReference>
<dbReference type="Gene3D" id="1.10.260.40">
    <property type="entry name" value="lambda repressor-like DNA-binding domains"/>
    <property type="match status" value="1"/>
</dbReference>
<protein>
    <submittedName>
        <fullName evidence="3">Helix-turn-helix domain-containing protein</fullName>
    </submittedName>
    <submittedName>
        <fullName evidence="4">Transcriptional regulator</fullName>
    </submittedName>
</protein>